<dbReference type="OrthoDB" id="436852at2759"/>
<dbReference type="VEuPathDB" id="FungiDB:AB675_6474"/>
<gene>
    <name evidence="2" type="ORF">AB675_6474</name>
</gene>
<dbReference type="Proteomes" id="UP000038010">
    <property type="component" value="Unassembled WGS sequence"/>
</dbReference>
<feature type="compositionally biased region" description="Polar residues" evidence="1">
    <location>
        <begin position="234"/>
        <end position="246"/>
    </location>
</feature>
<keyword evidence="3" id="KW-1185">Reference proteome</keyword>
<feature type="region of interest" description="Disordered" evidence="1">
    <location>
        <begin position="1"/>
        <end position="44"/>
    </location>
</feature>
<sequence>MTDQRRRSIGHPPQRSLMGPPPPPETPSRIMQQPSPNLFPSLQFSPDIFAGSPYGPAAAPMYPQQRLFWDPSMGMEDSTSMAQYAEPFAVTQSDFSASFGSTATVVPPFAPSPILQQDQYYLPPTTTSMPPTYVDGSAFPAPFHTSPRAPPPREDNPSMFLSSPARRFGNDQNRGVKKRARGEEELQESRARAPSITRSVMEALRRPVSPVKAERPGLKRSLTHSGVNARGPHNRQQSHVSFLDSISNASGSSNRSRNGRASPLKSMLNVRQPPKRTSLSLAIDENGVATTVITKVDDHDDMDLDDESDASSVISSRDGADFQDLRSQPSSFYVDNNDFIQSSAQLSTVKASRMRPGTGSSSGPGDAAQAVRALIDDRARSGSGHGSSLDSGQSAQFNSSPPVPQGNFGHFNASPTTITDPDLATPSTDRGSQISHGSTRCVCGTSPEDPGLMLQWYVFSALSRPKVQH</sequence>
<comment type="caution">
    <text evidence="2">The sequence shown here is derived from an EMBL/GenBank/DDBJ whole genome shotgun (WGS) entry which is preliminary data.</text>
</comment>
<accession>A0A0N0NQH5</accession>
<protein>
    <recommendedName>
        <fullName evidence="4">PHD finger domain protein</fullName>
    </recommendedName>
</protein>
<feature type="compositionally biased region" description="Polar residues" evidence="1">
    <location>
        <begin position="29"/>
        <end position="44"/>
    </location>
</feature>
<evidence type="ECO:0000313" key="2">
    <source>
        <dbReference type="EMBL" id="KPI43709.1"/>
    </source>
</evidence>
<feature type="compositionally biased region" description="Low complexity" evidence="1">
    <location>
        <begin position="247"/>
        <end position="262"/>
    </location>
</feature>
<evidence type="ECO:0000256" key="1">
    <source>
        <dbReference type="SAM" id="MobiDB-lite"/>
    </source>
</evidence>
<feature type="compositionally biased region" description="Basic and acidic residues" evidence="1">
    <location>
        <begin position="181"/>
        <end position="191"/>
    </location>
</feature>
<evidence type="ECO:0000313" key="3">
    <source>
        <dbReference type="Proteomes" id="UP000038010"/>
    </source>
</evidence>
<dbReference type="AlphaFoldDB" id="A0A0N0NQH5"/>
<evidence type="ECO:0008006" key="4">
    <source>
        <dbReference type="Google" id="ProtNLM"/>
    </source>
</evidence>
<feature type="region of interest" description="Disordered" evidence="1">
    <location>
        <begin position="347"/>
        <end position="441"/>
    </location>
</feature>
<dbReference type="STRING" id="1664694.A0A0N0NQH5"/>
<feature type="region of interest" description="Disordered" evidence="1">
    <location>
        <begin position="120"/>
        <end position="273"/>
    </location>
</feature>
<dbReference type="RefSeq" id="XP_018003672.1">
    <property type="nucleotide sequence ID" value="XM_018146769.1"/>
</dbReference>
<reference evidence="2 3" key="1">
    <citation type="submission" date="2015-06" db="EMBL/GenBank/DDBJ databases">
        <title>Draft genome of the ant-associated black yeast Phialophora attae CBS 131958.</title>
        <authorList>
            <person name="Moreno L.F."/>
            <person name="Stielow B.J."/>
            <person name="de Hoog S."/>
            <person name="Vicente V.A."/>
            <person name="Weiss V.A."/>
            <person name="de Vries M."/>
            <person name="Cruz L.M."/>
            <person name="Souza E.M."/>
        </authorList>
    </citation>
    <scope>NUCLEOTIDE SEQUENCE [LARGE SCALE GENOMIC DNA]</scope>
    <source>
        <strain evidence="2 3">CBS 131958</strain>
    </source>
</reference>
<feature type="region of interest" description="Disordered" evidence="1">
    <location>
        <begin position="299"/>
        <end position="322"/>
    </location>
</feature>
<feature type="compositionally biased region" description="Polar residues" evidence="1">
    <location>
        <begin position="120"/>
        <end position="130"/>
    </location>
</feature>
<feature type="compositionally biased region" description="Polar residues" evidence="1">
    <location>
        <begin position="413"/>
        <end position="438"/>
    </location>
</feature>
<name>A0A0N0NQH5_9EURO</name>
<proteinExistence type="predicted"/>
<organism evidence="2 3">
    <name type="scientific">Cyphellophora attinorum</name>
    <dbReference type="NCBI Taxonomy" id="1664694"/>
    <lineage>
        <taxon>Eukaryota</taxon>
        <taxon>Fungi</taxon>
        <taxon>Dikarya</taxon>
        <taxon>Ascomycota</taxon>
        <taxon>Pezizomycotina</taxon>
        <taxon>Eurotiomycetes</taxon>
        <taxon>Chaetothyriomycetidae</taxon>
        <taxon>Chaetothyriales</taxon>
        <taxon>Cyphellophoraceae</taxon>
        <taxon>Cyphellophora</taxon>
    </lineage>
</organism>
<feature type="compositionally biased region" description="Acidic residues" evidence="1">
    <location>
        <begin position="299"/>
        <end position="309"/>
    </location>
</feature>
<dbReference type="EMBL" id="LFJN01000004">
    <property type="protein sequence ID" value="KPI43709.1"/>
    <property type="molecule type" value="Genomic_DNA"/>
</dbReference>
<dbReference type="GeneID" id="28738649"/>